<comment type="pathway">
    <text evidence="3 10">Glycan biosynthesis; glycogen biosynthesis.</text>
</comment>
<dbReference type="FunFam" id="3.20.20.80:FF:000003">
    <property type="entry name" value="1,4-alpha-glucan branching enzyme GlgB"/>
    <property type="match status" value="1"/>
</dbReference>
<keyword evidence="5 10" id="KW-0321">Glycogen metabolism</keyword>
<keyword evidence="9 10" id="KW-0119">Carbohydrate metabolism</keyword>
<reference evidence="13 14" key="1">
    <citation type="submission" date="2016-09" db="EMBL/GenBank/DDBJ databases">
        <title>Rhizobium sp. nov., a novel species isolated from the rice rhizosphere.</title>
        <authorList>
            <person name="Zhao J."/>
            <person name="Zhang X."/>
        </authorList>
    </citation>
    <scope>NUCLEOTIDE SEQUENCE [LARGE SCALE GENOMIC DNA]</scope>
    <source>
        <strain evidence="13 14">1.7048</strain>
    </source>
</reference>
<name>A0A1Q9AZ99_9HYPH</name>
<protein>
    <recommendedName>
        <fullName evidence="10">1,4-alpha-glucan branching enzyme GlgB</fullName>
        <ecNumber evidence="10">2.4.1.18</ecNumber>
    </recommendedName>
    <alternativeName>
        <fullName evidence="10">1,4-alpha-D-glucan:1,4-alpha-D-glucan 6-glucosyl-transferase</fullName>
    </alternativeName>
    <alternativeName>
        <fullName evidence="10">Alpha-(1-&gt;4)-glucan branching enzyme</fullName>
    </alternativeName>
    <alternativeName>
        <fullName evidence="10">Glycogen branching enzyme</fullName>
        <shortName evidence="10">BE</shortName>
    </alternativeName>
</protein>
<dbReference type="FunFam" id="2.60.40.10:FF:000169">
    <property type="entry name" value="1,4-alpha-glucan branching enzyme GlgB"/>
    <property type="match status" value="1"/>
</dbReference>
<comment type="catalytic activity">
    <reaction evidence="1 10">
        <text>Transfers a segment of a (1-&gt;4)-alpha-D-glucan chain to a primary hydroxy group in a similar glucan chain.</text>
        <dbReference type="EC" id="2.4.1.18"/>
    </reaction>
</comment>
<dbReference type="CDD" id="cd02855">
    <property type="entry name" value="E_set_GBE_prok_N"/>
    <property type="match status" value="1"/>
</dbReference>
<dbReference type="Pfam" id="PF02806">
    <property type="entry name" value="Alpha-amylase_C"/>
    <property type="match status" value="1"/>
</dbReference>
<evidence type="ECO:0000256" key="7">
    <source>
        <dbReference type="ARBA" id="ARBA00022679"/>
    </source>
</evidence>
<keyword evidence="8 10" id="KW-0320">Glycogen biosynthesis</keyword>
<dbReference type="EC" id="2.4.1.18" evidence="10"/>
<dbReference type="UniPathway" id="UPA00164"/>
<dbReference type="GO" id="GO:0043169">
    <property type="term" value="F:cation binding"/>
    <property type="evidence" value="ECO:0007669"/>
    <property type="project" value="InterPro"/>
</dbReference>
<accession>A0A1Q9AZ99</accession>
<dbReference type="InterPro" id="IPR013783">
    <property type="entry name" value="Ig-like_fold"/>
</dbReference>
<evidence type="ECO:0000256" key="4">
    <source>
        <dbReference type="ARBA" id="ARBA00009000"/>
    </source>
</evidence>
<evidence type="ECO:0000256" key="11">
    <source>
        <dbReference type="PIRSR" id="PIRSR000463-1"/>
    </source>
</evidence>
<dbReference type="SUPFAM" id="SSF81296">
    <property type="entry name" value="E set domains"/>
    <property type="match status" value="1"/>
</dbReference>
<dbReference type="GO" id="GO:0005978">
    <property type="term" value="P:glycogen biosynthetic process"/>
    <property type="evidence" value="ECO:0007669"/>
    <property type="project" value="UniProtKB-UniRule"/>
</dbReference>
<feature type="domain" description="Glycosyl hydrolase family 13 catalytic" evidence="12">
    <location>
        <begin position="261"/>
        <end position="630"/>
    </location>
</feature>
<evidence type="ECO:0000256" key="3">
    <source>
        <dbReference type="ARBA" id="ARBA00004964"/>
    </source>
</evidence>
<evidence type="ECO:0000313" key="13">
    <source>
        <dbReference type="EMBL" id="OLP61022.1"/>
    </source>
</evidence>
<keyword evidence="7 10" id="KW-0808">Transferase</keyword>
<evidence type="ECO:0000256" key="2">
    <source>
        <dbReference type="ARBA" id="ARBA00002953"/>
    </source>
</evidence>
<dbReference type="InterPro" id="IPR014756">
    <property type="entry name" value="Ig_E-set"/>
</dbReference>
<dbReference type="Pfam" id="PF02922">
    <property type="entry name" value="CBM_48"/>
    <property type="match status" value="1"/>
</dbReference>
<dbReference type="SUPFAM" id="SSF51445">
    <property type="entry name" value="(Trans)glycosidases"/>
    <property type="match status" value="1"/>
</dbReference>
<dbReference type="GO" id="GO:0004553">
    <property type="term" value="F:hydrolase activity, hydrolyzing O-glycosyl compounds"/>
    <property type="evidence" value="ECO:0007669"/>
    <property type="project" value="InterPro"/>
</dbReference>
<sequence length="748" mass="83837">MTNSTVDATTNPSSLPREDIDAIIGARHGDPFAVLGLHDKNGGGLLARCLIPGAETVEVETLSGEAVGTLTRLDDAGFFEGPVTLDRRQPIAYRAANAGGSWRVVDPYCFGPVLGPMDDYLIREGSHLRLFDKMGAHPLVHEGVDGFHFAVWAPNAQRVSVVGDFNGWDGRRHVMRLRRDTGIWEIFLPDVTTGAAYKFEILGPHGELQPLKADPYARRSELRPATASVTAPVIDHDWKDAAHRAHWSSVDARRQPISIYEVHAGSWQKSDTGDFLSWDELGDRLIPYCVDMGFTHIEFLPISEYPYDPSWGYQTTGLYAPTARFGEPEGLARFVDGAHKAGIGVILDWVPAHFPVDAHGLRRFDGTALYEHEDPRQGFHPDWNTAIYNFGRAEVFSYLVNNALYWAETFHLDGLRVDAVASMLYLDYSRKHGEWVPNEYGGNENLEAVRFLQTMNRHAYGSHPGILTIAEESTSWPKVSAPVHDGGLGFGFKWNMGFMHDTLQYLSREPVHRKYHHHDLTFGLVYAFSENFVLPLSHDEVVHGKGSLIAKMAGDDWQKFANLRAYYGFMWGYPGKKLLFMGQEFAQWSEWSHERGLDWNLLEYPLHRGMHRLVRDLNGTYRAKPSLHARDCEGEGFEWLIADDRENSVFAWLRKAPGEKRVAVVSNFTPVYREHYSIPLPKAGRWREILNTDAEIYGGSGKGNGGSIEAKRIGSGAIFAAITLPPLATVMFEEVSTEDEEDAPGPAM</sequence>
<gene>
    <name evidence="10" type="primary">glgB</name>
    <name evidence="13" type="ORF">BJF93_02880</name>
</gene>
<dbReference type="GO" id="GO:0003844">
    <property type="term" value="F:1,4-alpha-glucan branching enzyme activity"/>
    <property type="evidence" value="ECO:0007669"/>
    <property type="project" value="UniProtKB-UniRule"/>
</dbReference>
<evidence type="ECO:0000313" key="14">
    <source>
        <dbReference type="Proteomes" id="UP000186364"/>
    </source>
</evidence>
<comment type="caution">
    <text evidence="13">The sequence shown here is derived from an EMBL/GenBank/DDBJ whole genome shotgun (WGS) entry which is preliminary data.</text>
</comment>
<dbReference type="Pfam" id="PF00128">
    <property type="entry name" value="Alpha-amylase"/>
    <property type="match status" value="1"/>
</dbReference>
<evidence type="ECO:0000259" key="12">
    <source>
        <dbReference type="SMART" id="SM00642"/>
    </source>
</evidence>
<feature type="active site" description="Nucleophile" evidence="10 11">
    <location>
        <position position="418"/>
    </location>
</feature>
<dbReference type="EMBL" id="MKIP01000034">
    <property type="protein sequence ID" value="OLP61022.1"/>
    <property type="molecule type" value="Genomic_DNA"/>
</dbReference>
<dbReference type="RefSeq" id="WP_075626914.1">
    <property type="nucleotide sequence ID" value="NZ_FOAM01000006.1"/>
</dbReference>
<dbReference type="PANTHER" id="PTHR43651:SF3">
    <property type="entry name" value="1,4-ALPHA-GLUCAN-BRANCHING ENZYME"/>
    <property type="match status" value="1"/>
</dbReference>
<dbReference type="GO" id="GO:0005829">
    <property type="term" value="C:cytosol"/>
    <property type="evidence" value="ECO:0007669"/>
    <property type="project" value="TreeGrafter"/>
</dbReference>
<dbReference type="Pfam" id="PF22019">
    <property type="entry name" value="GlgB_N"/>
    <property type="match status" value="1"/>
</dbReference>
<dbReference type="PIRSF" id="PIRSF000463">
    <property type="entry name" value="GlgB"/>
    <property type="match status" value="1"/>
</dbReference>
<dbReference type="InterPro" id="IPR006407">
    <property type="entry name" value="GlgB"/>
</dbReference>
<dbReference type="FunFam" id="2.60.40.1180:FF:000002">
    <property type="entry name" value="1,4-alpha-glucan branching enzyme GlgB"/>
    <property type="match status" value="1"/>
</dbReference>
<dbReference type="InterPro" id="IPR006047">
    <property type="entry name" value="GH13_cat_dom"/>
</dbReference>
<keyword evidence="14" id="KW-1185">Reference proteome</keyword>
<dbReference type="InterPro" id="IPR017853">
    <property type="entry name" value="GH"/>
</dbReference>
<dbReference type="NCBIfam" id="NF003811">
    <property type="entry name" value="PRK05402.1"/>
    <property type="match status" value="1"/>
</dbReference>
<dbReference type="AlphaFoldDB" id="A0A1Q9AZ99"/>
<dbReference type="InterPro" id="IPR004193">
    <property type="entry name" value="Glyco_hydro_13_N"/>
</dbReference>
<proteinExistence type="inferred from homology"/>
<evidence type="ECO:0000256" key="1">
    <source>
        <dbReference type="ARBA" id="ARBA00000826"/>
    </source>
</evidence>
<feature type="active site" description="Proton donor" evidence="10 11">
    <location>
        <position position="471"/>
    </location>
</feature>
<keyword evidence="6 10" id="KW-0328">Glycosyltransferase</keyword>
<dbReference type="OrthoDB" id="9800174at2"/>
<organism evidence="13 14">
    <name type="scientific">Xaviernesmea oryzae</name>
    <dbReference type="NCBI Taxonomy" id="464029"/>
    <lineage>
        <taxon>Bacteria</taxon>
        <taxon>Pseudomonadati</taxon>
        <taxon>Pseudomonadota</taxon>
        <taxon>Alphaproteobacteria</taxon>
        <taxon>Hyphomicrobiales</taxon>
        <taxon>Rhizobiaceae</taxon>
        <taxon>Rhizobium/Agrobacterium group</taxon>
        <taxon>Xaviernesmea</taxon>
    </lineage>
</organism>
<comment type="function">
    <text evidence="2 10">Catalyzes the formation of the alpha-1,6-glucosidic linkages in glycogen by scission of a 1,4-alpha-linked oligosaccharide from growing alpha-1,4-glucan chains and the subsequent attachment of the oligosaccharide to the alpha-1,6 position.</text>
</comment>
<dbReference type="Proteomes" id="UP000186364">
    <property type="component" value="Unassembled WGS sequence"/>
</dbReference>
<dbReference type="Gene3D" id="2.60.40.1180">
    <property type="entry name" value="Golgi alpha-mannosidase II"/>
    <property type="match status" value="1"/>
</dbReference>
<evidence type="ECO:0000256" key="6">
    <source>
        <dbReference type="ARBA" id="ARBA00022676"/>
    </source>
</evidence>
<comment type="similarity">
    <text evidence="4 10">Belongs to the glycosyl hydrolase 13 family. GlgB subfamily.</text>
</comment>
<dbReference type="Gene3D" id="3.20.20.80">
    <property type="entry name" value="Glycosidases"/>
    <property type="match status" value="1"/>
</dbReference>
<dbReference type="PANTHER" id="PTHR43651">
    <property type="entry name" value="1,4-ALPHA-GLUCAN-BRANCHING ENZYME"/>
    <property type="match status" value="1"/>
</dbReference>
<dbReference type="InterPro" id="IPR037439">
    <property type="entry name" value="Branching_enzy"/>
</dbReference>
<dbReference type="NCBIfam" id="TIGR01515">
    <property type="entry name" value="branching_enzym"/>
    <property type="match status" value="1"/>
</dbReference>
<evidence type="ECO:0000256" key="10">
    <source>
        <dbReference type="HAMAP-Rule" id="MF_00685"/>
    </source>
</evidence>
<dbReference type="NCBIfam" id="NF008967">
    <property type="entry name" value="PRK12313.1"/>
    <property type="match status" value="1"/>
</dbReference>
<dbReference type="InterPro" id="IPR006048">
    <property type="entry name" value="A-amylase/branching_C"/>
</dbReference>
<evidence type="ECO:0000256" key="5">
    <source>
        <dbReference type="ARBA" id="ARBA00022600"/>
    </source>
</evidence>
<comment type="subunit">
    <text evidence="10">Monomer.</text>
</comment>
<dbReference type="CDD" id="cd11322">
    <property type="entry name" value="AmyAc_Glg_BE"/>
    <property type="match status" value="1"/>
</dbReference>
<dbReference type="HAMAP" id="MF_00685">
    <property type="entry name" value="GlgB"/>
    <property type="match status" value="1"/>
</dbReference>
<dbReference type="SMART" id="SM00642">
    <property type="entry name" value="Aamy"/>
    <property type="match status" value="1"/>
</dbReference>
<dbReference type="SUPFAM" id="SSF51011">
    <property type="entry name" value="Glycosyl hydrolase domain"/>
    <property type="match status" value="1"/>
</dbReference>
<dbReference type="Gene3D" id="2.60.40.10">
    <property type="entry name" value="Immunoglobulins"/>
    <property type="match status" value="1"/>
</dbReference>
<dbReference type="InterPro" id="IPR044143">
    <property type="entry name" value="GlgB_N_E_set_prok"/>
</dbReference>
<evidence type="ECO:0000256" key="8">
    <source>
        <dbReference type="ARBA" id="ARBA00023056"/>
    </source>
</evidence>
<evidence type="ECO:0000256" key="9">
    <source>
        <dbReference type="ARBA" id="ARBA00023277"/>
    </source>
</evidence>
<dbReference type="InterPro" id="IPR054169">
    <property type="entry name" value="GlgB_N"/>
</dbReference>
<dbReference type="InterPro" id="IPR013780">
    <property type="entry name" value="Glyco_hydro_b"/>
</dbReference>